<protein>
    <submittedName>
        <fullName evidence="4">GNAT family N-acetyltransferase</fullName>
    </submittedName>
</protein>
<sequence length="174" mass="18980">MSNPRTRCIRPPTVAELPLLQKIEQRAGDLLQGHPAYAVFAAHALPLASLQEGLAAGRLWLVVAGGEVAGYLLGGVLDGDFHVLQMDVDPAHARRGHGRALLRHACTQARRHGFGHAVLTTLRDVPWNAPFYASEGFRELGEAQWGEGLRQTMAEERALGFPMALRVALRKPLL</sequence>
<feature type="domain" description="N-acetyltransferase" evidence="3">
    <location>
        <begin position="7"/>
        <end position="168"/>
    </location>
</feature>
<keyword evidence="5" id="KW-1185">Reference proteome</keyword>
<keyword evidence="1" id="KW-0808">Transferase</keyword>
<dbReference type="Proteomes" id="UP001209922">
    <property type="component" value="Unassembled WGS sequence"/>
</dbReference>
<comment type="caution">
    <text evidence="4">The sequence shown here is derived from an EMBL/GenBank/DDBJ whole genome shotgun (WGS) entry which is preliminary data.</text>
</comment>
<evidence type="ECO:0000313" key="4">
    <source>
        <dbReference type="EMBL" id="MCW4471723.1"/>
    </source>
</evidence>
<dbReference type="Pfam" id="PF00583">
    <property type="entry name" value="Acetyltransf_1"/>
    <property type="match status" value="1"/>
</dbReference>
<evidence type="ECO:0000313" key="5">
    <source>
        <dbReference type="Proteomes" id="UP001209922"/>
    </source>
</evidence>
<gene>
    <name evidence="4" type="ORF">OK345_04275</name>
</gene>
<dbReference type="CDD" id="cd04301">
    <property type="entry name" value="NAT_SF"/>
    <property type="match status" value="1"/>
</dbReference>
<dbReference type="InterPro" id="IPR016181">
    <property type="entry name" value="Acyl_CoA_acyltransferase"/>
</dbReference>
<accession>A0ABT3JTA8</accession>
<name>A0ABT3JTA8_9XANT</name>
<evidence type="ECO:0000259" key="3">
    <source>
        <dbReference type="PROSITE" id="PS51186"/>
    </source>
</evidence>
<dbReference type="InterPro" id="IPR000182">
    <property type="entry name" value="GNAT_dom"/>
</dbReference>
<dbReference type="EMBL" id="JAPCHY010000003">
    <property type="protein sequence ID" value="MCW4471723.1"/>
    <property type="molecule type" value="Genomic_DNA"/>
</dbReference>
<evidence type="ECO:0000256" key="2">
    <source>
        <dbReference type="ARBA" id="ARBA00023315"/>
    </source>
</evidence>
<evidence type="ECO:0000256" key="1">
    <source>
        <dbReference type="ARBA" id="ARBA00022679"/>
    </source>
</evidence>
<dbReference type="PROSITE" id="PS51186">
    <property type="entry name" value="GNAT"/>
    <property type="match status" value="1"/>
</dbReference>
<reference evidence="4 5" key="1">
    <citation type="submission" date="2022-10" db="EMBL/GenBank/DDBJ databases">
        <title>Xanthomonas sp. H13-6.</title>
        <authorList>
            <person name="Liu X."/>
            <person name="Deng Z."/>
            <person name="Jiang Y."/>
            <person name="Yu T."/>
            <person name="Ai J."/>
        </authorList>
    </citation>
    <scope>NUCLEOTIDE SEQUENCE [LARGE SCALE GENOMIC DNA]</scope>
    <source>
        <strain evidence="4 5">H13-6</strain>
    </source>
</reference>
<dbReference type="PANTHER" id="PTHR43800:SF1">
    <property type="entry name" value="PEPTIDYL-LYSINE N-ACETYLTRANSFERASE YJAB"/>
    <property type="match status" value="1"/>
</dbReference>
<dbReference type="PANTHER" id="PTHR43800">
    <property type="entry name" value="PEPTIDYL-LYSINE N-ACETYLTRANSFERASE YJAB"/>
    <property type="match status" value="1"/>
</dbReference>
<dbReference type="SUPFAM" id="SSF55729">
    <property type="entry name" value="Acyl-CoA N-acyltransferases (Nat)"/>
    <property type="match status" value="1"/>
</dbReference>
<dbReference type="RefSeq" id="WP_265126686.1">
    <property type="nucleotide sequence ID" value="NZ_JAPCHY010000003.1"/>
</dbReference>
<proteinExistence type="predicted"/>
<organism evidence="4 5">
    <name type="scientific">Xanthomonas chitinilytica</name>
    <dbReference type="NCBI Taxonomy" id="2989819"/>
    <lineage>
        <taxon>Bacteria</taxon>
        <taxon>Pseudomonadati</taxon>
        <taxon>Pseudomonadota</taxon>
        <taxon>Gammaproteobacteria</taxon>
        <taxon>Lysobacterales</taxon>
        <taxon>Lysobacteraceae</taxon>
        <taxon>Xanthomonas</taxon>
    </lineage>
</organism>
<keyword evidence="2" id="KW-0012">Acyltransferase</keyword>
<dbReference type="Gene3D" id="3.40.630.30">
    <property type="match status" value="1"/>
</dbReference>